<dbReference type="Pfam" id="PF01243">
    <property type="entry name" value="PNPOx_N"/>
    <property type="match status" value="1"/>
</dbReference>
<dbReference type="InterPro" id="IPR011576">
    <property type="entry name" value="Pyridox_Oxase_N"/>
</dbReference>
<dbReference type="STRING" id="83656.B1H18_01000"/>
<dbReference type="EMBL" id="MVFC01000001">
    <property type="protein sequence ID" value="OON82669.1"/>
    <property type="molecule type" value="Genomic_DNA"/>
</dbReference>
<keyword evidence="1" id="KW-0560">Oxidoreductase</keyword>
<dbReference type="InterPro" id="IPR012349">
    <property type="entry name" value="Split_barrel_FMN-bd"/>
</dbReference>
<dbReference type="OrthoDB" id="4551790at2"/>
<name>A0A1V4AF36_9ACTN</name>
<gene>
    <name evidence="3" type="ORF">B1H18_01000</name>
</gene>
<feature type="domain" description="Pyridoxamine 5'-phosphate oxidase N-terminal" evidence="2">
    <location>
        <begin position="13"/>
        <end position="131"/>
    </location>
</feature>
<dbReference type="SUPFAM" id="SSF50475">
    <property type="entry name" value="FMN-binding split barrel"/>
    <property type="match status" value="1"/>
</dbReference>
<reference evidence="3 4" key="1">
    <citation type="submission" date="2017-02" db="EMBL/GenBank/DDBJ databases">
        <title>Draft Genome Sequence of Streptomyces tsukubaensis F601, a Producer of the immunosuppressant tacrolimus FK506.</title>
        <authorList>
            <person name="Zong G."/>
            <person name="Zhong C."/>
            <person name="Fu J."/>
            <person name="Qin R."/>
            <person name="Cao G."/>
        </authorList>
    </citation>
    <scope>NUCLEOTIDE SEQUENCE [LARGE SCALE GENOMIC DNA]</scope>
    <source>
        <strain evidence="3 4">F601</strain>
    </source>
</reference>
<evidence type="ECO:0000313" key="3">
    <source>
        <dbReference type="EMBL" id="OON82669.1"/>
    </source>
</evidence>
<dbReference type="GO" id="GO:0016627">
    <property type="term" value="F:oxidoreductase activity, acting on the CH-CH group of donors"/>
    <property type="evidence" value="ECO:0007669"/>
    <property type="project" value="TreeGrafter"/>
</dbReference>
<organism evidence="3 4">
    <name type="scientific">Streptomyces tsukubensis</name>
    <dbReference type="NCBI Taxonomy" id="83656"/>
    <lineage>
        <taxon>Bacteria</taxon>
        <taxon>Bacillati</taxon>
        <taxon>Actinomycetota</taxon>
        <taxon>Actinomycetes</taxon>
        <taxon>Kitasatosporales</taxon>
        <taxon>Streptomycetaceae</taxon>
        <taxon>Streptomyces</taxon>
    </lineage>
</organism>
<evidence type="ECO:0000256" key="1">
    <source>
        <dbReference type="ARBA" id="ARBA00023002"/>
    </source>
</evidence>
<dbReference type="NCBIfam" id="TIGR03618">
    <property type="entry name" value="Rv1155_F420"/>
    <property type="match status" value="1"/>
</dbReference>
<dbReference type="AlphaFoldDB" id="A0A1V4AF36"/>
<dbReference type="InterPro" id="IPR019920">
    <property type="entry name" value="F420-binding_dom_put"/>
</dbReference>
<evidence type="ECO:0000313" key="4">
    <source>
        <dbReference type="Proteomes" id="UP000190539"/>
    </source>
</evidence>
<protein>
    <recommendedName>
        <fullName evidence="2">Pyridoxamine 5'-phosphate oxidase N-terminal domain-containing protein</fullName>
    </recommendedName>
</protein>
<dbReference type="Gene3D" id="2.30.110.10">
    <property type="entry name" value="Electron Transport, Fmn-binding Protein, Chain A"/>
    <property type="match status" value="1"/>
</dbReference>
<evidence type="ECO:0000259" key="2">
    <source>
        <dbReference type="Pfam" id="PF01243"/>
    </source>
</evidence>
<comment type="caution">
    <text evidence="3">The sequence shown here is derived from an EMBL/GenBank/DDBJ whole genome shotgun (WGS) entry which is preliminary data.</text>
</comment>
<dbReference type="PANTHER" id="PTHR35176:SF1">
    <property type="entry name" value="F420H(2)-DEPENDENT BILIVERDIN REDUCTASE"/>
    <property type="match status" value="1"/>
</dbReference>
<sequence>MCAVTPADAARSPEFLSFWRERHIALLATSRPDNSPHLVPVGVTYDPEEGVARVITSGTSRKARTIRAHAAGVPVAVSQVEGANWSTLEGRARVNDDPAAVADAEARYTARYKPPRPNPERVVIEITVTRVMGSVGRPRARP</sequence>
<dbReference type="RefSeq" id="WP_077963839.1">
    <property type="nucleotide sequence ID" value="NZ_CP045178.1"/>
</dbReference>
<proteinExistence type="predicted"/>
<dbReference type="InterPro" id="IPR052019">
    <property type="entry name" value="F420H2_bilvrd_red/Heme_oxyg"/>
</dbReference>
<dbReference type="Proteomes" id="UP000190539">
    <property type="component" value="Unassembled WGS sequence"/>
</dbReference>
<accession>A0A1V4AF36</accession>
<keyword evidence="4" id="KW-1185">Reference proteome</keyword>
<dbReference type="GO" id="GO:0070967">
    <property type="term" value="F:coenzyme F420 binding"/>
    <property type="evidence" value="ECO:0007669"/>
    <property type="project" value="TreeGrafter"/>
</dbReference>
<dbReference type="PANTHER" id="PTHR35176">
    <property type="entry name" value="HEME OXYGENASE HI_0854-RELATED"/>
    <property type="match status" value="1"/>
</dbReference>
<dbReference type="GO" id="GO:0005829">
    <property type="term" value="C:cytosol"/>
    <property type="evidence" value="ECO:0007669"/>
    <property type="project" value="TreeGrafter"/>
</dbReference>